<dbReference type="PROSITE" id="PS50256">
    <property type="entry name" value="PIR_REPEAT_2"/>
    <property type="match status" value="1"/>
</dbReference>
<feature type="region of interest" description="Disordered" evidence="8">
    <location>
        <begin position="80"/>
        <end position="263"/>
    </location>
</feature>
<dbReference type="GO" id="GO:0031505">
    <property type="term" value="P:fungal-type cell wall organization"/>
    <property type="evidence" value="ECO:0007669"/>
    <property type="project" value="UniProtKB-ARBA"/>
</dbReference>
<reference evidence="11 12" key="1">
    <citation type="submission" date="2019-01" db="EMBL/GenBank/DDBJ databases">
        <title>Draft Genome Sequencing of Zygosaccharomyces mellis Ca-7.</title>
        <authorList>
            <person name="Shiwa Y."/>
            <person name="Kanesaki Y."/>
            <person name="Ishige T."/>
            <person name="Mura K."/>
            <person name="Hori T."/>
            <person name="Tamura T."/>
        </authorList>
    </citation>
    <scope>NUCLEOTIDE SEQUENCE [LARGE SCALE GENOMIC DNA]</scope>
    <source>
        <strain evidence="11 12">Ca-7</strain>
    </source>
</reference>
<dbReference type="InterPro" id="IPR051153">
    <property type="entry name" value="Yeast_CWMannoprotein_PIR"/>
</dbReference>
<dbReference type="PANTHER" id="PTHR47254:SF1">
    <property type="entry name" value="CELL WALL MANNOPROTEIN CIS3-RELATED"/>
    <property type="match status" value="1"/>
</dbReference>
<gene>
    <name evidence="11" type="ORF">ZYGM_002342</name>
</gene>
<evidence type="ECO:0000256" key="1">
    <source>
        <dbReference type="ARBA" id="ARBA00004191"/>
    </source>
</evidence>
<feature type="compositionally biased region" description="Polar residues" evidence="8">
    <location>
        <begin position="235"/>
        <end position="261"/>
    </location>
</feature>
<feature type="region of interest" description="Disordered" evidence="8">
    <location>
        <begin position="499"/>
        <end position="524"/>
    </location>
</feature>
<keyword evidence="4" id="KW-0165">Cleavage on pair of basic residues</keyword>
<evidence type="ECO:0000259" key="10">
    <source>
        <dbReference type="Pfam" id="PF22799"/>
    </source>
</evidence>
<proteinExistence type="inferred from homology"/>
<dbReference type="InterPro" id="IPR054508">
    <property type="entry name" value="PIR1-like_C"/>
</dbReference>
<evidence type="ECO:0000313" key="12">
    <source>
        <dbReference type="Proteomes" id="UP000301737"/>
    </source>
</evidence>
<feature type="signal peptide" evidence="9">
    <location>
        <begin position="1"/>
        <end position="22"/>
    </location>
</feature>
<comment type="caution">
    <text evidence="11">The sequence shown here is derived from an EMBL/GenBank/DDBJ whole genome shotgun (WGS) entry which is preliminary data.</text>
</comment>
<keyword evidence="6" id="KW-0677">Repeat</keyword>
<evidence type="ECO:0000256" key="4">
    <source>
        <dbReference type="ARBA" id="ARBA00022685"/>
    </source>
</evidence>
<accession>A0A4C2DYV4</accession>
<keyword evidence="2" id="KW-0134">Cell wall</keyword>
<keyword evidence="12" id="KW-1185">Reference proteome</keyword>
<comment type="subcellular location">
    <subcellularLocation>
        <location evidence="1">Secreted</location>
        <location evidence="1">Cell wall</location>
    </subcellularLocation>
</comment>
<evidence type="ECO:0000256" key="8">
    <source>
        <dbReference type="SAM" id="MobiDB-lite"/>
    </source>
</evidence>
<dbReference type="EMBL" id="BIMX01000001">
    <property type="protein sequence ID" value="GCE97037.1"/>
    <property type="molecule type" value="Genomic_DNA"/>
</dbReference>
<keyword evidence="5 9" id="KW-0732">Signal</keyword>
<feature type="compositionally biased region" description="Low complexity" evidence="8">
    <location>
        <begin position="90"/>
        <end position="103"/>
    </location>
</feature>
<dbReference type="Pfam" id="PF22799">
    <property type="entry name" value="PIR1-like_C"/>
    <property type="match status" value="1"/>
</dbReference>
<feature type="compositionally biased region" description="Polar residues" evidence="8">
    <location>
        <begin position="80"/>
        <end position="89"/>
    </location>
</feature>
<sequence length="627" mass="59935">MQFKNAMLVTAASLASTVSANGSPAQSWTTMTPSNTYKCGATDHSSSFGIAVQPISSGSSKAKRDMISQIGDGQIQAATATQPAGGNSKPTPATQGTQGTPATSVPGASGKTVTLGTTQTQGAPGTQGTPATSAPGAPGKTVTLGTTQTHGTPATPATPATQGTPATPATGTAQGTPATPATQGTAQGTPATPATQGTPATPATGTAQGTPATPATPATQGTPATPATGTAQGAKTESTAGVAKTTTVPGGVSPKTNQVTKTAHANTTVVHSTTVTPSVTVGNHSAAATPQTITTAVTAPCENGQCAPNGSQAPAAHTPGAPGQGGSVSVIPGTTQPGTCIPGTTVPGKTVTLGASPASPAPGAPGAPGTPATSAPGAQGTPASPAPGAPGSAPGAQGTPATSAPGAQGASGTAQAAHGTETAPGAQGTPASPAASAPGASSTPNNNGNFSNTSSCNGENCNESGKPSTVVGISQITDGQIQQQKVAVQSKIGSTTVLNPSAASEAPATSSSNPSGACPTGAPSLAGQSCKNEGSLSANLKNGVLTDSKGRVGSIVANHQFQFDGPPPQAGAIYAAGWSITPEGNLALGDNDVFYQCLSGNFYNLYDKSIGSQCQPIHLEAVDLIDC</sequence>
<evidence type="ECO:0000313" key="11">
    <source>
        <dbReference type="EMBL" id="GCE97037.1"/>
    </source>
</evidence>
<feature type="compositionally biased region" description="Low complexity" evidence="8">
    <location>
        <begin position="116"/>
        <end position="234"/>
    </location>
</feature>
<keyword evidence="3" id="KW-0964">Secreted</keyword>
<dbReference type="InterPro" id="IPR000420">
    <property type="entry name" value="Yeast_PIR_rpt"/>
</dbReference>
<dbReference type="GO" id="GO:0005199">
    <property type="term" value="F:structural constituent of cell wall"/>
    <property type="evidence" value="ECO:0007669"/>
    <property type="project" value="InterPro"/>
</dbReference>
<comment type="similarity">
    <text evidence="7">Belongs to the PIR protein family.</text>
</comment>
<feature type="compositionally biased region" description="Low complexity" evidence="8">
    <location>
        <begin position="500"/>
        <end position="515"/>
    </location>
</feature>
<feature type="compositionally biased region" description="Low complexity" evidence="8">
    <location>
        <begin position="367"/>
        <end position="383"/>
    </location>
</feature>
<protein>
    <recommendedName>
        <fullName evidence="10">Cell wall mannoprotein PIR1-like C-terminal domain-containing protein</fullName>
    </recommendedName>
</protein>
<evidence type="ECO:0000256" key="3">
    <source>
        <dbReference type="ARBA" id="ARBA00022525"/>
    </source>
</evidence>
<evidence type="ECO:0000256" key="6">
    <source>
        <dbReference type="ARBA" id="ARBA00022737"/>
    </source>
</evidence>
<evidence type="ECO:0000256" key="2">
    <source>
        <dbReference type="ARBA" id="ARBA00022512"/>
    </source>
</evidence>
<feature type="domain" description="Cell wall mannoprotein PIR1-like C-terminal" evidence="10">
    <location>
        <begin position="543"/>
        <end position="617"/>
    </location>
</feature>
<evidence type="ECO:0000256" key="9">
    <source>
        <dbReference type="SAM" id="SignalP"/>
    </source>
</evidence>
<dbReference type="AlphaFoldDB" id="A0A4C2DYV4"/>
<feature type="compositionally biased region" description="Low complexity" evidence="8">
    <location>
        <begin position="389"/>
        <end position="444"/>
    </location>
</feature>
<feature type="chain" id="PRO_5020570381" description="Cell wall mannoprotein PIR1-like C-terminal domain-containing protein" evidence="9">
    <location>
        <begin position="23"/>
        <end position="627"/>
    </location>
</feature>
<dbReference type="OrthoDB" id="5415592at2759"/>
<feature type="compositionally biased region" description="Polar residues" evidence="8">
    <location>
        <begin position="445"/>
        <end position="468"/>
    </location>
</feature>
<name>A0A4C2DYV4_9SACH</name>
<dbReference type="PROSITE" id="PS00929">
    <property type="entry name" value="PIR_REPEAT_1"/>
    <property type="match status" value="1"/>
</dbReference>
<dbReference type="Proteomes" id="UP000301737">
    <property type="component" value="Unassembled WGS sequence"/>
</dbReference>
<evidence type="ECO:0000256" key="7">
    <source>
        <dbReference type="ARBA" id="ARBA00038219"/>
    </source>
</evidence>
<feature type="region of interest" description="Disordered" evidence="8">
    <location>
        <begin position="310"/>
        <end position="468"/>
    </location>
</feature>
<evidence type="ECO:0000256" key="5">
    <source>
        <dbReference type="ARBA" id="ARBA00022729"/>
    </source>
</evidence>
<dbReference type="PANTHER" id="PTHR47254">
    <property type="entry name" value="CELL WALL MANNOPROTEIN CIS3-RELATED"/>
    <property type="match status" value="1"/>
</dbReference>
<dbReference type="GO" id="GO:0009277">
    <property type="term" value="C:fungal-type cell wall"/>
    <property type="evidence" value="ECO:0007669"/>
    <property type="project" value="TreeGrafter"/>
</dbReference>
<organism evidence="11 12">
    <name type="scientific">Zygosaccharomyces mellis</name>
    <dbReference type="NCBI Taxonomy" id="42258"/>
    <lineage>
        <taxon>Eukaryota</taxon>
        <taxon>Fungi</taxon>
        <taxon>Dikarya</taxon>
        <taxon>Ascomycota</taxon>
        <taxon>Saccharomycotina</taxon>
        <taxon>Saccharomycetes</taxon>
        <taxon>Saccharomycetales</taxon>
        <taxon>Saccharomycetaceae</taxon>
        <taxon>Zygosaccharomyces</taxon>
    </lineage>
</organism>